<feature type="signal peptide" evidence="4">
    <location>
        <begin position="1"/>
        <end position="26"/>
    </location>
</feature>
<keyword evidence="7" id="KW-1185">Reference proteome</keyword>
<dbReference type="PANTHER" id="PTHR21495">
    <property type="entry name" value="NUCLEOPORIN-RELATED"/>
    <property type="match status" value="1"/>
</dbReference>
<dbReference type="Proteomes" id="UP001085076">
    <property type="component" value="Miscellaneous, Linkage group lg06"/>
</dbReference>
<evidence type="ECO:0000313" key="6">
    <source>
        <dbReference type="EMBL" id="KAJ0969043.1"/>
    </source>
</evidence>
<evidence type="ECO:0000256" key="4">
    <source>
        <dbReference type="RuleBase" id="RU363099"/>
    </source>
</evidence>
<keyword evidence="4" id="KW-0052">Apoplast</keyword>
<comment type="caution">
    <text evidence="5">The sequence shown here is derived from an EMBL/GenBank/DDBJ whole genome shotgun (WGS) entry which is preliminary data.</text>
</comment>
<comment type="subcellular location">
    <subcellularLocation>
        <location evidence="4">Secreted</location>
        <location evidence="4">Extracellular space</location>
        <location evidence="4">Apoplast</location>
    </subcellularLocation>
</comment>
<keyword evidence="3 4" id="KW-0964">Secreted</keyword>
<dbReference type="AlphaFoldDB" id="A0A9D5CA02"/>
<evidence type="ECO:0000256" key="3">
    <source>
        <dbReference type="ARBA" id="ARBA00022525"/>
    </source>
</evidence>
<sequence length="297" mass="32092">MDTNHQHLLLLLFLLFPLNFVSQSHAHDHEYHFIGKEKVTTLHFYAQETFKGDHPSVIVVAGPKDNNTSNQTRPFGTVYVIDDPLTEGIDPNSKVVGRAQGLSASAGQDQVQLLLLVASFTSGEFNGSSLSVLSRNPILETERELAVVGGQGKFRLARGGAHPTAVLVAKPNGTTIVDGNPTPFGSVFAIDDPITDGPDLDSQVIGNAQGLYVSSDQNKLSLVLFVDFGFTTGEFNGSSISVFSRNPVLEVDRELAVVGGRGKFRLARGFANLRTYSLNGTNGDAIIEYNVTVFHYE</sequence>
<name>A0A9D5CA02_9LILI</name>
<gene>
    <name evidence="5" type="ORF">J5N97_021901</name>
    <name evidence="6" type="ORF">J5N97_021920</name>
</gene>
<protein>
    <recommendedName>
        <fullName evidence="4">Dirigent protein</fullName>
    </recommendedName>
</protein>
<feature type="chain" id="PRO_5040523396" description="Dirigent protein" evidence="4">
    <location>
        <begin position="27"/>
        <end position="297"/>
    </location>
</feature>
<evidence type="ECO:0000313" key="7">
    <source>
        <dbReference type="Proteomes" id="UP001085076"/>
    </source>
</evidence>
<proteinExistence type="inferred from homology"/>
<evidence type="ECO:0000256" key="2">
    <source>
        <dbReference type="ARBA" id="ARBA00011738"/>
    </source>
</evidence>
<dbReference type="OrthoDB" id="644695at2759"/>
<dbReference type="InterPro" id="IPR004265">
    <property type="entry name" value="Dirigent"/>
</dbReference>
<dbReference type="InterPro" id="IPR044859">
    <property type="entry name" value="Allene_oxi_cyc_Dirigent"/>
</dbReference>
<comment type="subunit">
    <text evidence="2 4">Homodimer.</text>
</comment>
<evidence type="ECO:0000313" key="5">
    <source>
        <dbReference type="EMBL" id="KAJ0969024.1"/>
    </source>
</evidence>
<organism evidence="5 7">
    <name type="scientific">Dioscorea zingiberensis</name>
    <dbReference type="NCBI Taxonomy" id="325984"/>
    <lineage>
        <taxon>Eukaryota</taxon>
        <taxon>Viridiplantae</taxon>
        <taxon>Streptophyta</taxon>
        <taxon>Embryophyta</taxon>
        <taxon>Tracheophyta</taxon>
        <taxon>Spermatophyta</taxon>
        <taxon>Magnoliopsida</taxon>
        <taxon>Liliopsida</taxon>
        <taxon>Dioscoreales</taxon>
        <taxon>Dioscoreaceae</taxon>
        <taxon>Dioscorea</taxon>
    </lineage>
</organism>
<dbReference type="Pfam" id="PF03018">
    <property type="entry name" value="Dirigent"/>
    <property type="match status" value="1"/>
</dbReference>
<reference evidence="5" key="2">
    <citation type="journal article" date="2022" name="Hortic Res">
        <title>The genome of Dioscorea zingiberensis sheds light on the biosynthesis, origin and evolution of the medicinally important diosgenin saponins.</title>
        <authorList>
            <person name="Li Y."/>
            <person name="Tan C."/>
            <person name="Li Z."/>
            <person name="Guo J."/>
            <person name="Li S."/>
            <person name="Chen X."/>
            <person name="Wang C."/>
            <person name="Dai X."/>
            <person name="Yang H."/>
            <person name="Song W."/>
            <person name="Hou L."/>
            <person name="Xu J."/>
            <person name="Tong Z."/>
            <person name="Xu A."/>
            <person name="Yuan X."/>
            <person name="Wang W."/>
            <person name="Yang Q."/>
            <person name="Chen L."/>
            <person name="Sun Z."/>
            <person name="Wang K."/>
            <person name="Pan B."/>
            <person name="Chen J."/>
            <person name="Bao Y."/>
            <person name="Liu F."/>
            <person name="Qi X."/>
            <person name="Gang D.R."/>
            <person name="Wen J."/>
            <person name="Li J."/>
        </authorList>
    </citation>
    <scope>NUCLEOTIDE SEQUENCE</scope>
    <source>
        <strain evidence="5">Dzin_1.0</strain>
    </source>
</reference>
<dbReference type="EMBL" id="JAGGNH010000006">
    <property type="protein sequence ID" value="KAJ0969024.1"/>
    <property type="molecule type" value="Genomic_DNA"/>
</dbReference>
<accession>A0A9D5CA02</accession>
<evidence type="ECO:0000256" key="1">
    <source>
        <dbReference type="ARBA" id="ARBA00010746"/>
    </source>
</evidence>
<dbReference type="EMBL" id="JAGGNH010000006">
    <property type="protein sequence ID" value="KAJ0969043.1"/>
    <property type="molecule type" value="Genomic_DNA"/>
</dbReference>
<dbReference type="GO" id="GO:0009699">
    <property type="term" value="P:phenylpropanoid biosynthetic process"/>
    <property type="evidence" value="ECO:0007669"/>
    <property type="project" value="UniProtKB-ARBA"/>
</dbReference>
<reference evidence="5" key="1">
    <citation type="submission" date="2021-03" db="EMBL/GenBank/DDBJ databases">
        <authorList>
            <person name="Li Z."/>
            <person name="Yang C."/>
        </authorList>
    </citation>
    <scope>NUCLEOTIDE SEQUENCE</scope>
    <source>
        <strain evidence="5">Dzin_1.0</strain>
        <tissue evidence="5">Leaf</tissue>
    </source>
</reference>
<keyword evidence="4" id="KW-0732">Signal</keyword>
<dbReference type="Gene3D" id="2.40.480.10">
    <property type="entry name" value="Allene oxide cyclase-like"/>
    <property type="match status" value="2"/>
</dbReference>
<comment type="similarity">
    <text evidence="1 4">Belongs to the plant dirigent protein family.</text>
</comment>
<comment type="function">
    <text evidence="4">Dirigent proteins impart stereoselectivity on the phenoxy radical-coupling reaction, yielding optically active lignans from two molecules of coniferyl alcohol in the biosynthesis of lignans, flavonolignans, and alkaloids and thus plays a central role in plant secondary metabolism.</text>
</comment>
<dbReference type="GO" id="GO:0048046">
    <property type="term" value="C:apoplast"/>
    <property type="evidence" value="ECO:0007669"/>
    <property type="project" value="UniProtKB-SubCell"/>
</dbReference>